<evidence type="ECO:0000313" key="2">
    <source>
        <dbReference type="EMBL" id="OCK81441.1"/>
    </source>
</evidence>
<proteinExistence type="predicted"/>
<dbReference type="Pfam" id="PF02037">
    <property type="entry name" value="SAP"/>
    <property type="match status" value="1"/>
</dbReference>
<sequence>MAASRASSLRALNQLAAGSKQQARKLHMTGPATFSSLLTTERPAVNLPRDLAGLRAECKKRNLPVTGSKAELTDRLSAHEVVNSRAFSTAMQDSKRPSTQQAEASVTPIRHFNTNRALKAVNDSSTIDFAYLPDFDPDNADAGPIMRMPLLPQSFVSSPTSSYAAEEEESAVMRPTIMTVSADSTHISSPSAMSEVSDNSAIDFQGMAEKVSAAAQKFSRVPIEEKTGMVKEVWGGLLDDIFGPKQPAKA</sequence>
<gene>
    <name evidence="2" type="ORF">K432DRAFT_381301</name>
</gene>
<name>A0A8E2ECH1_9PEZI</name>
<dbReference type="AlphaFoldDB" id="A0A8E2ECH1"/>
<dbReference type="SUPFAM" id="SSF68906">
    <property type="entry name" value="SAP domain"/>
    <property type="match status" value="1"/>
</dbReference>
<organism evidence="2 3">
    <name type="scientific">Lepidopterella palustris CBS 459.81</name>
    <dbReference type="NCBI Taxonomy" id="1314670"/>
    <lineage>
        <taxon>Eukaryota</taxon>
        <taxon>Fungi</taxon>
        <taxon>Dikarya</taxon>
        <taxon>Ascomycota</taxon>
        <taxon>Pezizomycotina</taxon>
        <taxon>Dothideomycetes</taxon>
        <taxon>Pleosporomycetidae</taxon>
        <taxon>Mytilinidiales</taxon>
        <taxon>Argynnaceae</taxon>
        <taxon>Lepidopterella</taxon>
    </lineage>
</organism>
<dbReference type="Proteomes" id="UP000250266">
    <property type="component" value="Unassembled WGS sequence"/>
</dbReference>
<protein>
    <recommendedName>
        <fullName evidence="1">SAP domain-containing protein</fullName>
    </recommendedName>
</protein>
<dbReference type="InterPro" id="IPR036361">
    <property type="entry name" value="SAP_dom_sf"/>
</dbReference>
<accession>A0A8E2ECH1</accession>
<dbReference type="OrthoDB" id="3993201at2759"/>
<feature type="domain" description="SAP" evidence="1">
    <location>
        <begin position="52"/>
        <end position="76"/>
    </location>
</feature>
<evidence type="ECO:0000259" key="1">
    <source>
        <dbReference type="Pfam" id="PF02037"/>
    </source>
</evidence>
<dbReference type="Gene3D" id="1.10.720.30">
    <property type="entry name" value="SAP domain"/>
    <property type="match status" value="1"/>
</dbReference>
<dbReference type="InterPro" id="IPR003034">
    <property type="entry name" value="SAP_dom"/>
</dbReference>
<evidence type="ECO:0000313" key="3">
    <source>
        <dbReference type="Proteomes" id="UP000250266"/>
    </source>
</evidence>
<dbReference type="EMBL" id="KV744920">
    <property type="protein sequence ID" value="OCK81441.1"/>
    <property type="molecule type" value="Genomic_DNA"/>
</dbReference>
<reference evidence="2 3" key="1">
    <citation type="journal article" date="2016" name="Nat. Commun.">
        <title>Ectomycorrhizal ecology is imprinted in the genome of the dominant symbiotic fungus Cenococcum geophilum.</title>
        <authorList>
            <consortium name="DOE Joint Genome Institute"/>
            <person name="Peter M."/>
            <person name="Kohler A."/>
            <person name="Ohm R.A."/>
            <person name="Kuo A."/>
            <person name="Krutzmann J."/>
            <person name="Morin E."/>
            <person name="Arend M."/>
            <person name="Barry K.W."/>
            <person name="Binder M."/>
            <person name="Choi C."/>
            <person name="Clum A."/>
            <person name="Copeland A."/>
            <person name="Grisel N."/>
            <person name="Haridas S."/>
            <person name="Kipfer T."/>
            <person name="LaButti K."/>
            <person name="Lindquist E."/>
            <person name="Lipzen A."/>
            <person name="Maire R."/>
            <person name="Meier B."/>
            <person name="Mihaltcheva S."/>
            <person name="Molinier V."/>
            <person name="Murat C."/>
            <person name="Poggeler S."/>
            <person name="Quandt C.A."/>
            <person name="Sperisen C."/>
            <person name="Tritt A."/>
            <person name="Tisserant E."/>
            <person name="Crous P.W."/>
            <person name="Henrissat B."/>
            <person name="Nehls U."/>
            <person name="Egli S."/>
            <person name="Spatafora J.W."/>
            <person name="Grigoriev I.V."/>
            <person name="Martin F.M."/>
        </authorList>
    </citation>
    <scope>NUCLEOTIDE SEQUENCE [LARGE SCALE GENOMIC DNA]</scope>
    <source>
        <strain evidence="2 3">CBS 459.81</strain>
    </source>
</reference>
<keyword evidence="3" id="KW-1185">Reference proteome</keyword>